<reference evidence="2" key="1">
    <citation type="journal article" date="2021" name="PeerJ">
        <title>Extensive microbial diversity within the chicken gut microbiome revealed by metagenomics and culture.</title>
        <authorList>
            <person name="Gilroy R."/>
            <person name="Ravi A."/>
            <person name="Getino M."/>
            <person name="Pursley I."/>
            <person name="Horton D.L."/>
            <person name="Alikhan N.F."/>
            <person name="Baker D."/>
            <person name="Gharbi K."/>
            <person name="Hall N."/>
            <person name="Watson M."/>
            <person name="Adriaenssens E.M."/>
            <person name="Foster-Nyarko E."/>
            <person name="Jarju S."/>
            <person name="Secka A."/>
            <person name="Antonio M."/>
            <person name="Oren A."/>
            <person name="Chaudhuri R.R."/>
            <person name="La Ragione R."/>
            <person name="Hildebrand F."/>
            <person name="Pallen M.J."/>
        </authorList>
    </citation>
    <scope>NUCLEOTIDE SEQUENCE</scope>
    <source>
        <strain evidence="2">B3-3758</strain>
    </source>
</reference>
<name>A0A9E2NN93_9BACE</name>
<protein>
    <submittedName>
        <fullName evidence="2">Uncharacterized protein</fullName>
    </submittedName>
</protein>
<proteinExistence type="predicted"/>
<comment type="caution">
    <text evidence="2">The sequence shown here is derived from an EMBL/GenBank/DDBJ whole genome shotgun (WGS) entry which is preliminary data.</text>
</comment>
<evidence type="ECO:0000256" key="1">
    <source>
        <dbReference type="SAM" id="MobiDB-lite"/>
    </source>
</evidence>
<evidence type="ECO:0000313" key="2">
    <source>
        <dbReference type="EMBL" id="MBU3813482.1"/>
    </source>
</evidence>
<dbReference type="EMBL" id="JAHLFO010000039">
    <property type="protein sequence ID" value="MBU3813482.1"/>
    <property type="molecule type" value="Genomic_DNA"/>
</dbReference>
<reference evidence="2" key="2">
    <citation type="submission" date="2021-04" db="EMBL/GenBank/DDBJ databases">
        <authorList>
            <person name="Gilroy R."/>
        </authorList>
    </citation>
    <scope>NUCLEOTIDE SEQUENCE</scope>
    <source>
        <strain evidence="2">B3-3758</strain>
    </source>
</reference>
<accession>A0A9E2NN93</accession>
<organism evidence="2 3">
    <name type="scientific">Candidatus Bacteroides intestinipullorum</name>
    <dbReference type="NCBI Taxonomy" id="2838471"/>
    <lineage>
        <taxon>Bacteria</taxon>
        <taxon>Pseudomonadati</taxon>
        <taxon>Bacteroidota</taxon>
        <taxon>Bacteroidia</taxon>
        <taxon>Bacteroidales</taxon>
        <taxon>Bacteroidaceae</taxon>
        <taxon>Bacteroides</taxon>
    </lineage>
</organism>
<feature type="region of interest" description="Disordered" evidence="1">
    <location>
        <begin position="24"/>
        <end position="46"/>
    </location>
</feature>
<evidence type="ECO:0000313" key="3">
    <source>
        <dbReference type="Proteomes" id="UP000824236"/>
    </source>
</evidence>
<sequence length="46" mass="4937">MEKKEMYVAPEVEVLEVSVEKGFAGSDVENPNDPSFGNDGGSGFPF</sequence>
<gene>
    <name evidence="2" type="ORF">H9791_03100</name>
</gene>
<dbReference type="AlphaFoldDB" id="A0A9E2NN93"/>
<dbReference type="Proteomes" id="UP000824236">
    <property type="component" value="Unassembled WGS sequence"/>
</dbReference>